<dbReference type="EMBL" id="LT629772">
    <property type="protein sequence ID" value="SDS34191.1"/>
    <property type="molecule type" value="Genomic_DNA"/>
</dbReference>
<dbReference type="InterPro" id="IPR015422">
    <property type="entry name" value="PyrdxlP-dep_Trfase_small"/>
</dbReference>
<evidence type="ECO:0000256" key="8">
    <source>
        <dbReference type="ARBA" id="ARBA00022605"/>
    </source>
</evidence>
<organism evidence="17 18">
    <name type="scientific">Microlunatus soli</name>
    <dbReference type="NCBI Taxonomy" id="630515"/>
    <lineage>
        <taxon>Bacteria</taxon>
        <taxon>Bacillati</taxon>
        <taxon>Actinomycetota</taxon>
        <taxon>Actinomycetes</taxon>
        <taxon>Propionibacteriales</taxon>
        <taxon>Propionibacteriaceae</taxon>
        <taxon>Microlunatus</taxon>
    </lineage>
</organism>
<dbReference type="GO" id="GO:0008615">
    <property type="term" value="P:pyridoxine biosynthetic process"/>
    <property type="evidence" value="ECO:0007669"/>
    <property type="project" value="UniProtKB-KW"/>
</dbReference>
<dbReference type="GO" id="GO:0008453">
    <property type="term" value="F:alanine-glyoxylate transaminase activity"/>
    <property type="evidence" value="ECO:0007669"/>
    <property type="project" value="TreeGrafter"/>
</dbReference>
<comment type="similarity">
    <text evidence="4">Belongs to the class-V pyridoxal-phosphate-dependent aminotransferase family. SerC subfamily.</text>
</comment>
<evidence type="ECO:0000256" key="14">
    <source>
        <dbReference type="ARBA" id="ARBA00047630"/>
    </source>
</evidence>
<dbReference type="InterPro" id="IPR022278">
    <property type="entry name" value="Pser_aminoTfrase"/>
</dbReference>
<dbReference type="NCBIfam" id="TIGR01366">
    <property type="entry name" value="serC_3"/>
    <property type="match status" value="1"/>
</dbReference>
<gene>
    <name evidence="17" type="ORF">SAMN04489812_1621</name>
</gene>
<comment type="pathway">
    <text evidence="3">Amino-acid biosynthesis; L-serine biosynthesis; L-serine from 3-phospho-D-glycerate: step 2/3.</text>
</comment>
<comment type="function">
    <text evidence="2">Catalyzes the reversible conversion of 3-phosphohydroxypyruvate to phosphoserine and of 3-hydroxy-2-oxo-4-phosphonooxybutanoate to phosphohydroxythreonine.</text>
</comment>
<evidence type="ECO:0000313" key="17">
    <source>
        <dbReference type="EMBL" id="SDS34191.1"/>
    </source>
</evidence>
<dbReference type="EC" id="2.6.1.52" evidence="5"/>
<dbReference type="Proteomes" id="UP000199103">
    <property type="component" value="Chromosome I"/>
</dbReference>
<dbReference type="InterPro" id="IPR006272">
    <property type="entry name" value="Pser_aminoTfrase_mycobac"/>
</dbReference>
<name>A0A1H1REL5_9ACTN</name>
<dbReference type="OrthoDB" id="975012at2"/>
<keyword evidence="18" id="KW-1185">Reference proteome</keyword>
<evidence type="ECO:0000256" key="7">
    <source>
        <dbReference type="ARBA" id="ARBA00022576"/>
    </source>
</evidence>
<evidence type="ECO:0000256" key="9">
    <source>
        <dbReference type="ARBA" id="ARBA00022679"/>
    </source>
</evidence>
<dbReference type="GO" id="GO:0004648">
    <property type="term" value="F:O-phospho-L-serine:2-oxoglutarate aminotransferase activity"/>
    <property type="evidence" value="ECO:0007669"/>
    <property type="project" value="UniProtKB-EC"/>
</dbReference>
<evidence type="ECO:0000256" key="13">
    <source>
        <dbReference type="ARBA" id="ARBA00031421"/>
    </source>
</evidence>
<dbReference type="GO" id="GO:0006564">
    <property type="term" value="P:L-serine biosynthetic process"/>
    <property type="evidence" value="ECO:0007669"/>
    <property type="project" value="UniProtKB-KW"/>
</dbReference>
<evidence type="ECO:0000256" key="11">
    <source>
        <dbReference type="ARBA" id="ARBA00023096"/>
    </source>
</evidence>
<evidence type="ECO:0000256" key="1">
    <source>
        <dbReference type="ARBA" id="ARBA00001933"/>
    </source>
</evidence>
<dbReference type="Gene3D" id="3.90.1150.10">
    <property type="entry name" value="Aspartate Aminotransferase, domain 1"/>
    <property type="match status" value="1"/>
</dbReference>
<dbReference type="RefSeq" id="WP_091522688.1">
    <property type="nucleotide sequence ID" value="NZ_LT629772.1"/>
</dbReference>
<keyword evidence="11" id="KW-0664">Pyridoxine biosynthesis</keyword>
<evidence type="ECO:0000256" key="5">
    <source>
        <dbReference type="ARBA" id="ARBA00013030"/>
    </source>
</evidence>
<keyword evidence="10" id="KW-0663">Pyridoxal phosphate</keyword>
<dbReference type="GO" id="GO:0004760">
    <property type="term" value="F:L-serine-pyruvate transaminase activity"/>
    <property type="evidence" value="ECO:0007669"/>
    <property type="project" value="TreeGrafter"/>
</dbReference>
<evidence type="ECO:0000256" key="15">
    <source>
        <dbReference type="ARBA" id="ARBA00049007"/>
    </source>
</evidence>
<dbReference type="InterPro" id="IPR000192">
    <property type="entry name" value="Aminotrans_V_dom"/>
</dbReference>
<comment type="catalytic activity">
    <reaction evidence="14">
        <text>4-(phosphooxy)-L-threonine + 2-oxoglutarate = (R)-3-hydroxy-2-oxo-4-phosphooxybutanoate + L-glutamate</text>
        <dbReference type="Rhea" id="RHEA:16573"/>
        <dbReference type="ChEBI" id="CHEBI:16810"/>
        <dbReference type="ChEBI" id="CHEBI:29985"/>
        <dbReference type="ChEBI" id="CHEBI:58452"/>
        <dbReference type="ChEBI" id="CHEBI:58538"/>
        <dbReference type="EC" id="2.6.1.52"/>
    </reaction>
</comment>
<dbReference type="Pfam" id="PF00266">
    <property type="entry name" value="Aminotran_5"/>
    <property type="match status" value="1"/>
</dbReference>
<keyword evidence="9 17" id="KW-0808">Transferase</keyword>
<dbReference type="PANTHER" id="PTHR21152">
    <property type="entry name" value="AMINOTRANSFERASE CLASS V"/>
    <property type="match status" value="1"/>
</dbReference>
<evidence type="ECO:0000256" key="12">
    <source>
        <dbReference type="ARBA" id="ARBA00023299"/>
    </source>
</evidence>
<dbReference type="Gene3D" id="3.40.640.10">
    <property type="entry name" value="Type I PLP-dependent aspartate aminotransferase-like (Major domain)"/>
    <property type="match status" value="1"/>
</dbReference>
<dbReference type="PIRSF" id="PIRSF000525">
    <property type="entry name" value="SerC"/>
    <property type="match status" value="1"/>
</dbReference>
<evidence type="ECO:0000256" key="4">
    <source>
        <dbReference type="ARBA" id="ARBA00006904"/>
    </source>
</evidence>
<keyword evidence="8" id="KW-0028">Amino-acid biosynthesis</keyword>
<dbReference type="InterPro" id="IPR015424">
    <property type="entry name" value="PyrdxlP-dep_Trfase"/>
</dbReference>
<proteinExistence type="inferred from homology"/>
<sequence length="376" mass="39299">MTDLVIPADLLPSDGRFGSGPSKIRPEVVADLTAAGRSPLGTSHRQTPVKDLVGRIRGGLAELFTLPEGYQVVLGNGGSTTFWDIAVSSLIRQRSAHGSFGEFSAKFAAAAAAAPYLDEPILTTAAMGSVALPTDSAGVDLYAWAHNETSTGAIAPVHRIGTAGDALTVIDGTSAAGGVEVDVSQTDVYYFAPQKNFGADGGLWIALCSPAALDRVAEIAGSDRWIPPTLSLATAVSNSAKNQTYNTPAVATLLMLANQIDWLNSSGGLGFAAGRTAESSRRLYSWAEATDGVTPFVSDPQLRSPVIGTIDFDGSIDAGWLAATLRKNGVVDTEPYRSLGRNQLRIGMFAAVDPDDISALCGCLDYLLARARPRSR</sequence>
<dbReference type="GO" id="GO:0019265">
    <property type="term" value="P:glycine biosynthetic process, by transamination of glyoxylate"/>
    <property type="evidence" value="ECO:0007669"/>
    <property type="project" value="TreeGrafter"/>
</dbReference>
<evidence type="ECO:0000256" key="6">
    <source>
        <dbReference type="ARBA" id="ARBA00022490"/>
    </source>
</evidence>
<evidence type="ECO:0000256" key="10">
    <source>
        <dbReference type="ARBA" id="ARBA00022898"/>
    </source>
</evidence>
<accession>A0A1H1REL5</accession>
<keyword evidence="6" id="KW-0963">Cytoplasm</keyword>
<keyword evidence="12" id="KW-0718">Serine biosynthesis</keyword>
<dbReference type="InterPro" id="IPR015421">
    <property type="entry name" value="PyrdxlP-dep_Trfase_major"/>
</dbReference>
<dbReference type="STRING" id="630515.SAMN04489812_1621"/>
<evidence type="ECO:0000256" key="3">
    <source>
        <dbReference type="ARBA" id="ARBA00005099"/>
    </source>
</evidence>
<dbReference type="UniPathway" id="UPA00135">
    <property type="reaction ID" value="UER00197"/>
</dbReference>
<dbReference type="PANTHER" id="PTHR21152:SF40">
    <property type="entry name" value="ALANINE--GLYOXYLATE AMINOTRANSFERASE"/>
    <property type="match status" value="1"/>
</dbReference>
<protein>
    <recommendedName>
        <fullName evidence="5">phosphoserine transaminase</fullName>
        <ecNumber evidence="5">2.6.1.52</ecNumber>
    </recommendedName>
    <alternativeName>
        <fullName evidence="13">Phosphohydroxythreonine aminotransferase</fullName>
    </alternativeName>
</protein>
<evidence type="ECO:0000259" key="16">
    <source>
        <dbReference type="Pfam" id="PF00266"/>
    </source>
</evidence>
<feature type="domain" description="Aminotransferase class V" evidence="16">
    <location>
        <begin position="41"/>
        <end position="330"/>
    </location>
</feature>
<dbReference type="SUPFAM" id="SSF53383">
    <property type="entry name" value="PLP-dependent transferases"/>
    <property type="match status" value="1"/>
</dbReference>
<reference evidence="17 18" key="1">
    <citation type="submission" date="2016-10" db="EMBL/GenBank/DDBJ databases">
        <authorList>
            <person name="de Groot N.N."/>
        </authorList>
    </citation>
    <scope>NUCLEOTIDE SEQUENCE [LARGE SCALE GENOMIC DNA]</scope>
    <source>
        <strain evidence="17 18">DSM 21800</strain>
    </source>
</reference>
<comment type="catalytic activity">
    <reaction evidence="15">
        <text>O-phospho-L-serine + 2-oxoglutarate = 3-phosphooxypyruvate + L-glutamate</text>
        <dbReference type="Rhea" id="RHEA:14329"/>
        <dbReference type="ChEBI" id="CHEBI:16810"/>
        <dbReference type="ChEBI" id="CHEBI:18110"/>
        <dbReference type="ChEBI" id="CHEBI:29985"/>
        <dbReference type="ChEBI" id="CHEBI:57524"/>
        <dbReference type="EC" id="2.6.1.52"/>
    </reaction>
</comment>
<evidence type="ECO:0000313" key="18">
    <source>
        <dbReference type="Proteomes" id="UP000199103"/>
    </source>
</evidence>
<dbReference type="AlphaFoldDB" id="A0A1H1REL5"/>
<evidence type="ECO:0000256" key="2">
    <source>
        <dbReference type="ARBA" id="ARBA00003483"/>
    </source>
</evidence>
<comment type="cofactor">
    <cofactor evidence="1">
        <name>pyridoxal 5'-phosphate</name>
        <dbReference type="ChEBI" id="CHEBI:597326"/>
    </cofactor>
</comment>
<keyword evidence="7 17" id="KW-0032">Aminotransferase</keyword>